<dbReference type="Gene3D" id="3.40.50.1000">
    <property type="entry name" value="HAD superfamily/HAD-like"/>
    <property type="match status" value="1"/>
</dbReference>
<accession>A0AAD5IKT1</accession>
<dbReference type="Pfam" id="PF02301">
    <property type="entry name" value="HORMA"/>
    <property type="match status" value="1"/>
</dbReference>
<evidence type="ECO:0000256" key="5">
    <source>
        <dbReference type="ARBA" id="ARBA00022801"/>
    </source>
</evidence>
<dbReference type="GO" id="GO:0000228">
    <property type="term" value="C:nuclear chromosome"/>
    <property type="evidence" value="ECO:0007669"/>
    <property type="project" value="UniProtKB-ARBA"/>
</dbReference>
<dbReference type="FunFam" id="3.40.50.1000:FF:000015">
    <property type="entry name" value="CTD small phosphatase-like protein 2"/>
    <property type="match status" value="1"/>
</dbReference>
<feature type="domain" description="HORMA" evidence="12">
    <location>
        <begin position="511"/>
        <end position="726"/>
    </location>
</feature>
<dbReference type="SUPFAM" id="SSF56784">
    <property type="entry name" value="HAD-like"/>
    <property type="match status" value="1"/>
</dbReference>
<keyword evidence="6" id="KW-0904">Protein phosphatase</keyword>
<keyword evidence="5" id="KW-0378">Hydrolase</keyword>
<keyword evidence="7" id="KW-0539">Nucleus</keyword>
<evidence type="ECO:0000313" key="15">
    <source>
        <dbReference type="Proteomes" id="UP001064489"/>
    </source>
</evidence>
<dbReference type="GO" id="GO:0007129">
    <property type="term" value="P:homologous chromosome pairing at meiosis"/>
    <property type="evidence" value="ECO:0007669"/>
    <property type="project" value="UniProtKB-ARBA"/>
</dbReference>
<feature type="region of interest" description="Disordered" evidence="11">
    <location>
        <begin position="1"/>
        <end position="35"/>
    </location>
</feature>
<comment type="similarity">
    <text evidence="3">Belongs to the REF/SRPP family.</text>
</comment>
<dbReference type="Pfam" id="PF05755">
    <property type="entry name" value="REF"/>
    <property type="match status" value="1"/>
</dbReference>
<dbReference type="InterPro" id="IPR004274">
    <property type="entry name" value="FCP1_dom"/>
</dbReference>
<keyword evidence="8" id="KW-0469">Meiosis</keyword>
<dbReference type="InterPro" id="IPR003511">
    <property type="entry name" value="HORMA_dom"/>
</dbReference>
<sequence>MQTKKKVNGRNASRSEHASPRVSRASKKVSENGQVAEKKVTELITSSVRKQKPVGILPKKNGQAVAATNLNTIYDSVNDETSGACLGYDSFNGASMDHKGSKEETAHCPSETMFSPTFHISKVGGGETGSGVDFVKFFRNGDQTFHEASGMECSRIDMLDGDITRETSESTFGGEKNYSENTVTSTNATCPESEGAGLSSEVSAIYLAMKNSKLECVDEHGQESMSTDVCVDDDEYEEFDDFDPYLFIKNLPDLSSVVPTFRHMLLPKQTRSCPPTTLVLDLDETLVHSTLEPCGDVDFTFPVNFNLQQHTVYVRCRPHLRDFLERVSSLFEIIIFTASQSIYAEQLLNVLDPKRKLFRHRVYRESCVFVEGNYLKDLSVLGRDLARVIIIDNSPQAFGFQVDNGIPIESWFDDRSDQELLLLLPFLESLVAVEDVRPLIARKFNLREKIAAAAYPPFNSHRGDPFESFLCFLSLSDFGFPFSVIFKFSRSLQVPAMVVAQKVKEAEITEQDSLLLTRNLLRIAIFNISYIRGLFPEKYFNDKSVPALEMKIKKLMPMDGESRRMIDWMEKGVYDALQKKYLRTLLFCVCEAVEGSMIEEYAFSFSYSNSDSQEVSMNINRTGNKKKGETFKCNSTTEITPNQMRSSACKMVRTLVQLMRTLDRMPEERTILMKLLYYDDVTPVDYEPPFFKSCTEEEAHNTWTKSPLKMEVGNVNSKHFVLALKVKSVLDPCEDDNDDMQDDEVSLGADSVQRDGSSESDTEVNESQENQYIVAPIDKQRPEEDNAMVDEDCTQDAEEDEQQLARVKDWINNRHLDAVELTDVLSNFPDISVALSEEIMDKLVKEGFLSKTGKDAYTINKHEKFDYEFTLVKEEMDGVSLGDKTPQAEDPIYLKALYHALPMNYVTVTKLQNKLEGEASQSSVRKLIDKMIKDGYVEAKGSRRLGKRVIHSNQTEKKLMEVKKALDFDAMDVQTNEPHNMSNNQEFNKIGSNHKDFSTCGALHSIGSDLTRTRGGSNIHQNGSIRSEQTITKAGNTPTSMAEPVASRESFVPGNENIKAIGNPNYHDEADNIIGSRSTQERRCRKASTVKEPILQHVKRRKSQAVEKQETKMETEIEKSKRQQELKHLGFVRMATIHALICVSSLYDYAKRNSGPLKSAVGTVEGAVTAVVGPVYEKFKGVPDDLLVFLDAKVDEASHEFDKHAPMLAKRVVNQAQSLFEMASGKARKLVSEAQVGGPRAAVHYAAAESKHFVLINSVKAWDKLNHYTIFHTMAEITVPTAAHWSEKYNHVVEDMNKKGYRGFSYIPLVPIDEIAKAFKQNEVAGKKEDATEQESSSDSD</sequence>
<dbReference type="InterPro" id="IPR036390">
    <property type="entry name" value="WH_DNA-bd_sf"/>
</dbReference>
<dbReference type="InterPro" id="IPR036412">
    <property type="entry name" value="HAD-like_sf"/>
</dbReference>
<proteinExistence type="inferred from homology"/>
<dbReference type="PROSITE" id="PS50815">
    <property type="entry name" value="HORMA"/>
    <property type="match status" value="1"/>
</dbReference>
<comment type="similarity">
    <text evidence="10">Belongs to the CTDSPL2 family.</text>
</comment>
<evidence type="ECO:0000256" key="4">
    <source>
        <dbReference type="ARBA" id="ARBA00022454"/>
    </source>
</evidence>
<dbReference type="FunFam" id="3.30.900.10:FF:000009">
    <property type="entry name" value="Meiosis-specific protein ASY2"/>
    <property type="match status" value="1"/>
</dbReference>
<dbReference type="InterPro" id="IPR036570">
    <property type="entry name" value="HORMA_dom_sf"/>
</dbReference>
<evidence type="ECO:0000259" key="13">
    <source>
        <dbReference type="PROSITE" id="PS50969"/>
    </source>
</evidence>
<dbReference type="SUPFAM" id="SSF56019">
    <property type="entry name" value="The spindle assembly checkpoint protein mad2"/>
    <property type="match status" value="1"/>
</dbReference>
<dbReference type="PROSITE" id="PS50969">
    <property type="entry name" value="FCP1"/>
    <property type="match status" value="1"/>
</dbReference>
<protein>
    <submittedName>
        <fullName evidence="14">Uncharacterized protein</fullName>
    </submittedName>
</protein>
<dbReference type="InterPro" id="IPR011948">
    <property type="entry name" value="Dullard_phosphatase"/>
</dbReference>
<comment type="subcellular location">
    <subcellularLocation>
        <location evidence="2">Chromosome</location>
    </subcellularLocation>
    <subcellularLocation>
        <location evidence="1">Nucleus</location>
    </subcellularLocation>
</comment>
<reference evidence="14" key="1">
    <citation type="journal article" date="2022" name="Plant J.">
        <title>Strategies of tolerance reflected in two North American maple genomes.</title>
        <authorList>
            <person name="McEvoy S.L."/>
            <person name="Sezen U.U."/>
            <person name="Trouern-Trend A."/>
            <person name="McMahon S.M."/>
            <person name="Schaberg P.G."/>
            <person name="Yang J."/>
            <person name="Wegrzyn J.L."/>
            <person name="Swenson N.G."/>
        </authorList>
    </citation>
    <scope>NUCLEOTIDE SEQUENCE</scope>
    <source>
        <strain evidence="14">91603</strain>
    </source>
</reference>
<dbReference type="InterPro" id="IPR023214">
    <property type="entry name" value="HAD_sf"/>
</dbReference>
<dbReference type="Proteomes" id="UP001064489">
    <property type="component" value="Chromosome 7"/>
</dbReference>
<evidence type="ECO:0000256" key="3">
    <source>
        <dbReference type="ARBA" id="ARBA00009737"/>
    </source>
</evidence>
<feature type="region of interest" description="Disordered" evidence="11">
    <location>
        <begin position="749"/>
        <end position="769"/>
    </location>
</feature>
<dbReference type="SMART" id="SM00577">
    <property type="entry name" value="CPDc"/>
    <property type="match status" value="1"/>
</dbReference>
<dbReference type="NCBIfam" id="TIGR02251">
    <property type="entry name" value="HIF-SF_euk"/>
    <property type="match status" value="1"/>
</dbReference>
<evidence type="ECO:0000256" key="7">
    <source>
        <dbReference type="ARBA" id="ARBA00023242"/>
    </source>
</evidence>
<keyword evidence="15" id="KW-1185">Reference proteome</keyword>
<dbReference type="CDD" id="cd07521">
    <property type="entry name" value="HAD_FCP1-like"/>
    <property type="match status" value="1"/>
</dbReference>
<evidence type="ECO:0000256" key="9">
    <source>
        <dbReference type="ARBA" id="ARBA00037324"/>
    </source>
</evidence>
<dbReference type="InterPro" id="IPR008802">
    <property type="entry name" value="REF"/>
</dbReference>
<gene>
    <name evidence="14" type="ORF">LWI28_005921</name>
</gene>
<comment type="function">
    <text evidence="9">Probable phosphatase.</text>
</comment>
<comment type="caution">
    <text evidence="14">The sequence shown here is derived from an EMBL/GenBank/DDBJ whole genome shotgun (WGS) entry which is preliminary data.</text>
</comment>
<organism evidence="14 15">
    <name type="scientific">Acer negundo</name>
    <name type="common">Box elder</name>
    <dbReference type="NCBI Taxonomy" id="4023"/>
    <lineage>
        <taxon>Eukaryota</taxon>
        <taxon>Viridiplantae</taxon>
        <taxon>Streptophyta</taxon>
        <taxon>Embryophyta</taxon>
        <taxon>Tracheophyta</taxon>
        <taxon>Spermatophyta</taxon>
        <taxon>Magnoliopsida</taxon>
        <taxon>eudicotyledons</taxon>
        <taxon>Gunneridae</taxon>
        <taxon>Pentapetalae</taxon>
        <taxon>rosids</taxon>
        <taxon>malvids</taxon>
        <taxon>Sapindales</taxon>
        <taxon>Sapindaceae</taxon>
        <taxon>Hippocastanoideae</taxon>
        <taxon>Acereae</taxon>
        <taxon>Acer</taxon>
    </lineage>
</organism>
<evidence type="ECO:0000256" key="6">
    <source>
        <dbReference type="ARBA" id="ARBA00022912"/>
    </source>
</evidence>
<dbReference type="PANTHER" id="PTHR48225">
    <property type="entry name" value="HORMA DOMAIN-CONTAINING PROTEIN 1"/>
    <property type="match status" value="1"/>
</dbReference>
<reference evidence="14" key="2">
    <citation type="submission" date="2023-02" db="EMBL/GenBank/DDBJ databases">
        <authorList>
            <person name="Swenson N.G."/>
            <person name="Wegrzyn J.L."/>
            <person name="Mcevoy S.L."/>
        </authorList>
    </citation>
    <scope>NUCLEOTIDE SEQUENCE</scope>
    <source>
        <strain evidence="14">91603</strain>
        <tissue evidence="14">Leaf</tissue>
    </source>
</reference>
<evidence type="ECO:0000256" key="11">
    <source>
        <dbReference type="SAM" id="MobiDB-lite"/>
    </source>
</evidence>
<keyword evidence="4" id="KW-0158">Chromosome</keyword>
<dbReference type="Pfam" id="PF03031">
    <property type="entry name" value="NIF"/>
    <property type="match status" value="1"/>
</dbReference>
<evidence type="ECO:0000256" key="8">
    <source>
        <dbReference type="ARBA" id="ARBA00023254"/>
    </source>
</evidence>
<evidence type="ECO:0000256" key="2">
    <source>
        <dbReference type="ARBA" id="ARBA00004286"/>
    </source>
</evidence>
<dbReference type="InterPro" id="IPR051294">
    <property type="entry name" value="HORMA_MeioticProgression"/>
</dbReference>
<dbReference type="SUPFAM" id="SSF46785">
    <property type="entry name" value="Winged helix' DNA-binding domain"/>
    <property type="match status" value="1"/>
</dbReference>
<dbReference type="GO" id="GO:0004721">
    <property type="term" value="F:phosphoprotein phosphatase activity"/>
    <property type="evidence" value="ECO:0007669"/>
    <property type="project" value="UniProtKB-KW"/>
</dbReference>
<evidence type="ECO:0000313" key="14">
    <source>
        <dbReference type="EMBL" id="KAI9169040.1"/>
    </source>
</evidence>
<dbReference type="PANTHER" id="PTHR48225:SF7">
    <property type="entry name" value="MEIOSIS-SPECIFIC PROTEIN HOP1"/>
    <property type="match status" value="1"/>
</dbReference>
<evidence type="ECO:0000259" key="12">
    <source>
        <dbReference type="PROSITE" id="PS50815"/>
    </source>
</evidence>
<name>A0AAD5IKT1_ACENE</name>
<evidence type="ECO:0000256" key="10">
    <source>
        <dbReference type="ARBA" id="ARBA00038355"/>
    </source>
</evidence>
<dbReference type="Gene3D" id="3.30.900.10">
    <property type="entry name" value="HORMA domain"/>
    <property type="match status" value="1"/>
</dbReference>
<dbReference type="EMBL" id="JAJSOW010000104">
    <property type="protein sequence ID" value="KAI9169040.1"/>
    <property type="molecule type" value="Genomic_DNA"/>
</dbReference>
<evidence type="ECO:0000256" key="1">
    <source>
        <dbReference type="ARBA" id="ARBA00004123"/>
    </source>
</evidence>
<feature type="domain" description="FCP1 homology" evidence="13">
    <location>
        <begin position="271"/>
        <end position="430"/>
    </location>
</feature>